<accession>A0A6M3LF95</accession>
<proteinExistence type="predicted"/>
<organism evidence="1">
    <name type="scientific">viral metagenome</name>
    <dbReference type="NCBI Taxonomy" id="1070528"/>
    <lineage>
        <taxon>unclassified sequences</taxon>
        <taxon>metagenomes</taxon>
        <taxon>organismal metagenomes</taxon>
    </lineage>
</organism>
<reference evidence="1" key="1">
    <citation type="submission" date="2020-03" db="EMBL/GenBank/DDBJ databases">
        <title>The deep terrestrial virosphere.</title>
        <authorList>
            <person name="Holmfeldt K."/>
            <person name="Nilsson E."/>
            <person name="Simone D."/>
            <person name="Lopez-Fernandez M."/>
            <person name="Wu X."/>
            <person name="de Brujin I."/>
            <person name="Lundin D."/>
            <person name="Andersson A."/>
            <person name="Bertilsson S."/>
            <person name="Dopson M."/>
        </authorList>
    </citation>
    <scope>NUCLEOTIDE SEQUENCE</scope>
    <source>
        <strain evidence="1">MM415B03246</strain>
    </source>
</reference>
<gene>
    <name evidence="1" type="ORF">MM415B03246_0004</name>
</gene>
<name>A0A6M3LF95_9ZZZZ</name>
<dbReference type="EMBL" id="MT143017">
    <property type="protein sequence ID" value="QJA91831.1"/>
    <property type="molecule type" value="Genomic_DNA"/>
</dbReference>
<dbReference type="AlphaFoldDB" id="A0A6M3LF95"/>
<sequence>MPKSDEMKEVYEICTYCRGTKERLLPLGYIPCEYCNATGIKLVGYVEK</sequence>
<evidence type="ECO:0000313" key="1">
    <source>
        <dbReference type="EMBL" id="QJA91831.1"/>
    </source>
</evidence>
<protein>
    <submittedName>
        <fullName evidence="1">Uncharacterized protein</fullName>
    </submittedName>
</protein>